<evidence type="ECO:0000256" key="6">
    <source>
        <dbReference type="ARBA" id="ARBA00070406"/>
    </source>
</evidence>
<dbReference type="Gene3D" id="3.30.450.40">
    <property type="match status" value="1"/>
</dbReference>
<dbReference type="InterPro" id="IPR005471">
    <property type="entry name" value="Tscrpt_reg_IclR_N"/>
</dbReference>
<gene>
    <name evidence="9" type="ORF">FG385_14070</name>
</gene>
<dbReference type="Proteomes" id="UP000305546">
    <property type="component" value="Unassembled WGS sequence"/>
</dbReference>
<dbReference type="Pfam" id="PF01614">
    <property type="entry name" value="IclR_C"/>
    <property type="match status" value="1"/>
</dbReference>
<dbReference type="InterPro" id="IPR014757">
    <property type="entry name" value="Tscrpt_reg_IclR_C"/>
</dbReference>
<evidence type="ECO:0000256" key="2">
    <source>
        <dbReference type="ARBA" id="ARBA00023015"/>
    </source>
</evidence>
<evidence type="ECO:0000256" key="5">
    <source>
        <dbReference type="ARBA" id="ARBA00058938"/>
    </source>
</evidence>
<dbReference type="InterPro" id="IPR029016">
    <property type="entry name" value="GAF-like_dom_sf"/>
</dbReference>
<dbReference type="PROSITE" id="PS51078">
    <property type="entry name" value="ICLR_ED"/>
    <property type="match status" value="1"/>
</dbReference>
<protein>
    <recommendedName>
        <fullName evidence="6">Glycerol operon regulatory protein</fullName>
    </recommendedName>
</protein>
<evidence type="ECO:0000256" key="1">
    <source>
        <dbReference type="ARBA" id="ARBA00022798"/>
    </source>
</evidence>
<feature type="domain" description="HTH iclR-type" evidence="7">
    <location>
        <begin position="38"/>
        <end position="100"/>
    </location>
</feature>
<keyword evidence="3" id="KW-0238">DNA-binding</keyword>
<dbReference type="AlphaFoldDB" id="A0A5C4M1G2"/>
<evidence type="ECO:0000313" key="10">
    <source>
        <dbReference type="Proteomes" id="UP000305546"/>
    </source>
</evidence>
<dbReference type="EMBL" id="VDFW01000010">
    <property type="protein sequence ID" value="TNC25767.1"/>
    <property type="molecule type" value="Genomic_DNA"/>
</dbReference>
<evidence type="ECO:0000256" key="4">
    <source>
        <dbReference type="ARBA" id="ARBA00023163"/>
    </source>
</evidence>
<dbReference type="GO" id="GO:0006071">
    <property type="term" value="P:glycerol metabolic process"/>
    <property type="evidence" value="ECO:0007669"/>
    <property type="project" value="UniProtKB-KW"/>
</dbReference>
<dbReference type="SUPFAM" id="SSF46785">
    <property type="entry name" value="Winged helix' DNA-binding domain"/>
    <property type="match status" value="1"/>
</dbReference>
<evidence type="ECO:0000259" key="8">
    <source>
        <dbReference type="PROSITE" id="PS51078"/>
    </source>
</evidence>
<feature type="domain" description="IclR-ED" evidence="8">
    <location>
        <begin position="101"/>
        <end position="282"/>
    </location>
</feature>
<dbReference type="OrthoDB" id="8479143at2"/>
<evidence type="ECO:0000256" key="3">
    <source>
        <dbReference type="ARBA" id="ARBA00023125"/>
    </source>
</evidence>
<dbReference type="SUPFAM" id="SSF55781">
    <property type="entry name" value="GAF domain-like"/>
    <property type="match status" value="1"/>
</dbReference>
<organism evidence="9 10">
    <name type="scientific">Amycolatopsis alkalitolerans</name>
    <dbReference type="NCBI Taxonomy" id="2547244"/>
    <lineage>
        <taxon>Bacteria</taxon>
        <taxon>Bacillati</taxon>
        <taxon>Actinomycetota</taxon>
        <taxon>Actinomycetes</taxon>
        <taxon>Pseudonocardiales</taxon>
        <taxon>Pseudonocardiaceae</taxon>
        <taxon>Amycolatopsis</taxon>
    </lineage>
</organism>
<proteinExistence type="predicted"/>
<comment type="caution">
    <text evidence="9">The sequence shown here is derived from an EMBL/GenBank/DDBJ whole genome shotgun (WGS) entry which is preliminary data.</text>
</comment>
<comment type="function">
    <text evidence="5">May be an activator protein for the gylABX operon.</text>
</comment>
<keyword evidence="10" id="KW-1185">Reference proteome</keyword>
<evidence type="ECO:0000259" key="7">
    <source>
        <dbReference type="PROSITE" id="PS51077"/>
    </source>
</evidence>
<keyword evidence="1" id="KW-0319">Glycerol metabolism</keyword>
<dbReference type="FunFam" id="1.10.10.10:FF:000056">
    <property type="entry name" value="IclR family transcriptional regulator"/>
    <property type="match status" value="1"/>
</dbReference>
<reference evidence="9 10" key="1">
    <citation type="submission" date="2019-06" db="EMBL/GenBank/DDBJ databases">
        <title>Amycolatopsis alkalitolerans sp. nov., isolated from Gastrodia elata Blume.</title>
        <authorList>
            <person name="Narsing Rao M.P."/>
            <person name="Li W.J."/>
        </authorList>
    </citation>
    <scope>NUCLEOTIDE SEQUENCE [LARGE SCALE GENOMIC DNA]</scope>
    <source>
        <strain evidence="9 10">SYSUP0005</strain>
    </source>
</reference>
<keyword evidence="4" id="KW-0804">Transcription</keyword>
<dbReference type="SMART" id="SM00346">
    <property type="entry name" value="HTH_ICLR"/>
    <property type="match status" value="1"/>
</dbReference>
<dbReference type="GO" id="GO:0045892">
    <property type="term" value="P:negative regulation of DNA-templated transcription"/>
    <property type="evidence" value="ECO:0007669"/>
    <property type="project" value="TreeGrafter"/>
</dbReference>
<sequence length="286" mass="29892">MPVSWVPVPVAAPGLVRGRGYRVTTVDRTPAARQVAGTQTIARALAVLRVLRDARDDLGGAEIAKVLGLHASTAHRILKALVVAGYVVQNERTERYRLGPESFLLGRAAGRTLGFDAAAPVLERLAEATGESVNLVVRDGDEGVVVVRVDSWQPLRFTQPVGARIPLYCTSSGKALLAFAGDAAAQIAGLGELTPLTPATVTSPRALLTELRDTWARGYSLNRGERIAGVRGVAAPVLGEDGQVIAAVAVQGPEIRITEAQVPELGALVVETARAVSAVMPPGSPV</sequence>
<dbReference type="PANTHER" id="PTHR30136">
    <property type="entry name" value="HELIX-TURN-HELIX TRANSCRIPTIONAL REGULATOR, ICLR FAMILY"/>
    <property type="match status" value="1"/>
</dbReference>
<evidence type="ECO:0000313" key="9">
    <source>
        <dbReference type="EMBL" id="TNC25767.1"/>
    </source>
</evidence>
<keyword evidence="2" id="KW-0805">Transcription regulation</keyword>
<dbReference type="PROSITE" id="PS51077">
    <property type="entry name" value="HTH_ICLR"/>
    <property type="match status" value="1"/>
</dbReference>
<dbReference type="InterPro" id="IPR050707">
    <property type="entry name" value="HTH_MetabolicPath_Reg"/>
</dbReference>
<dbReference type="InterPro" id="IPR036390">
    <property type="entry name" value="WH_DNA-bd_sf"/>
</dbReference>
<name>A0A5C4M1G2_9PSEU</name>
<dbReference type="Pfam" id="PF09339">
    <property type="entry name" value="HTH_IclR"/>
    <property type="match status" value="1"/>
</dbReference>
<dbReference type="PANTHER" id="PTHR30136:SF35">
    <property type="entry name" value="HTH-TYPE TRANSCRIPTIONAL REGULATOR RV1719"/>
    <property type="match status" value="1"/>
</dbReference>
<accession>A0A5C4M1G2</accession>
<dbReference type="InterPro" id="IPR036388">
    <property type="entry name" value="WH-like_DNA-bd_sf"/>
</dbReference>
<dbReference type="GO" id="GO:0003677">
    <property type="term" value="F:DNA binding"/>
    <property type="evidence" value="ECO:0007669"/>
    <property type="project" value="UniProtKB-KW"/>
</dbReference>
<dbReference type="GO" id="GO:0003700">
    <property type="term" value="F:DNA-binding transcription factor activity"/>
    <property type="evidence" value="ECO:0007669"/>
    <property type="project" value="TreeGrafter"/>
</dbReference>
<dbReference type="Gene3D" id="1.10.10.10">
    <property type="entry name" value="Winged helix-like DNA-binding domain superfamily/Winged helix DNA-binding domain"/>
    <property type="match status" value="1"/>
</dbReference>